<dbReference type="Pfam" id="PF00881">
    <property type="entry name" value="Nitroreductase"/>
    <property type="match status" value="1"/>
</dbReference>
<name>A0A0G1AX74_UNCKA</name>
<protein>
    <recommendedName>
        <fullName evidence="1">Nitroreductase domain-containing protein</fullName>
    </recommendedName>
</protein>
<dbReference type="SUPFAM" id="SSF55469">
    <property type="entry name" value="FMN-dependent nitroreductase-like"/>
    <property type="match status" value="1"/>
</dbReference>
<dbReference type="Proteomes" id="UP000033848">
    <property type="component" value="Unassembled WGS sequence"/>
</dbReference>
<sequence length="114" mass="12591">MPVNNQYSSVVLVSKMVYKALFDLLNQSSFNKVPAVLVITGDMNKMAEAYGGIRHDKEVFLEAGYTAQNIALQAESLKLGTNVNTNFDELKLRELITVLSTDTIINLMPIGIPK</sequence>
<organism evidence="2 3">
    <name type="scientific">candidate division WWE3 bacterium GW2011_GWB1_42_6</name>
    <dbReference type="NCBI Taxonomy" id="1619115"/>
    <lineage>
        <taxon>Bacteria</taxon>
        <taxon>Katanobacteria</taxon>
    </lineage>
</organism>
<comment type="caution">
    <text evidence="2">The sequence shown here is derived from an EMBL/GenBank/DDBJ whole genome shotgun (WGS) entry which is preliminary data.</text>
</comment>
<dbReference type="InterPro" id="IPR029479">
    <property type="entry name" value="Nitroreductase"/>
</dbReference>
<dbReference type="InterPro" id="IPR000415">
    <property type="entry name" value="Nitroreductase-like"/>
</dbReference>
<dbReference type="Gene3D" id="3.40.109.10">
    <property type="entry name" value="NADH Oxidase"/>
    <property type="match status" value="1"/>
</dbReference>
<reference evidence="2 3" key="1">
    <citation type="journal article" date="2015" name="Nature">
        <title>rRNA introns, odd ribosomes, and small enigmatic genomes across a large radiation of phyla.</title>
        <authorList>
            <person name="Brown C.T."/>
            <person name="Hug L.A."/>
            <person name="Thomas B.C."/>
            <person name="Sharon I."/>
            <person name="Castelle C.J."/>
            <person name="Singh A."/>
            <person name="Wilkins M.J."/>
            <person name="Williams K.H."/>
            <person name="Banfield J.F."/>
        </authorList>
    </citation>
    <scope>NUCLEOTIDE SEQUENCE [LARGE SCALE GENOMIC DNA]</scope>
</reference>
<dbReference type="GO" id="GO:0016491">
    <property type="term" value="F:oxidoreductase activity"/>
    <property type="evidence" value="ECO:0007669"/>
    <property type="project" value="InterPro"/>
</dbReference>
<dbReference type="AlphaFoldDB" id="A0A0G1AX74"/>
<gene>
    <name evidence="2" type="ORF">UV35_C0039G0014</name>
</gene>
<accession>A0A0G1AX74</accession>
<evidence type="ECO:0000313" key="2">
    <source>
        <dbReference type="EMBL" id="KKS65564.1"/>
    </source>
</evidence>
<feature type="domain" description="Nitroreductase" evidence="1">
    <location>
        <begin position="21"/>
        <end position="111"/>
    </location>
</feature>
<dbReference type="EMBL" id="LCED01000039">
    <property type="protein sequence ID" value="KKS65564.1"/>
    <property type="molecule type" value="Genomic_DNA"/>
</dbReference>
<evidence type="ECO:0000259" key="1">
    <source>
        <dbReference type="Pfam" id="PF00881"/>
    </source>
</evidence>
<evidence type="ECO:0000313" key="3">
    <source>
        <dbReference type="Proteomes" id="UP000033848"/>
    </source>
</evidence>
<proteinExistence type="predicted"/>